<keyword evidence="2 7" id="KW-0055">Arginine biosynthesis</keyword>
<dbReference type="AlphaFoldDB" id="A0A521D4U7"/>
<dbReference type="InterPro" id="IPR050085">
    <property type="entry name" value="AGPR"/>
</dbReference>
<dbReference type="Pfam" id="PF22698">
    <property type="entry name" value="Semialdhyde_dhC_1"/>
    <property type="match status" value="1"/>
</dbReference>
<sequence length="343" mass="37212">MNAAIVGATGYGSAELIRILSNHPYVTLTTLISSSKAGAELREAFPHLSHLNYSLEEGDPESLADKADIVFFAAPSGVSSQWVPSLVEQGRICIDLAADFRLDGSTYRKWYKGEPPSDFWLSQSAYGLSEWFAPSIRKANVIANPGCYPTAALMVLIPLLKQGILDGDSVVIDGKSGMSGAGRSVKQQSLFCEINENLFPYQVGKHRHTPEMERYAGIAGGQRTTVLFTPQIVPMNRGLLVTVYGPVAKGWTLPQVREVLLEAYEESPFVRVVGEDQVPRTKGVQGSNFCDVGVYLDERSKTVVGMAAIDNLVKGAAGQAVQNLNLRMGWPETAGLQGFPQYP</sequence>
<dbReference type="Gene3D" id="3.30.360.10">
    <property type="entry name" value="Dihydrodipicolinate Reductase, domain 2"/>
    <property type="match status" value="1"/>
</dbReference>
<dbReference type="EMBL" id="FXTI01000005">
    <property type="protein sequence ID" value="SMO66121.1"/>
    <property type="molecule type" value="Genomic_DNA"/>
</dbReference>
<dbReference type="GO" id="GO:0051287">
    <property type="term" value="F:NAD binding"/>
    <property type="evidence" value="ECO:0007669"/>
    <property type="project" value="InterPro"/>
</dbReference>
<dbReference type="Gene3D" id="3.40.50.720">
    <property type="entry name" value="NAD(P)-binding Rossmann-like Domain"/>
    <property type="match status" value="1"/>
</dbReference>
<comment type="pathway">
    <text evidence="1 7">Amino-acid biosynthesis; L-arginine biosynthesis; N(2)-acetyl-L-ornithine from L-glutamate: step 3/4.</text>
</comment>
<dbReference type="CDD" id="cd23934">
    <property type="entry name" value="AGPR_1_C"/>
    <property type="match status" value="1"/>
</dbReference>
<dbReference type="SUPFAM" id="SSF51735">
    <property type="entry name" value="NAD(P)-binding Rossmann-fold domains"/>
    <property type="match status" value="1"/>
</dbReference>
<dbReference type="SUPFAM" id="SSF55347">
    <property type="entry name" value="Glyceraldehyde-3-phosphate dehydrogenase-like, C-terminal domain"/>
    <property type="match status" value="1"/>
</dbReference>
<evidence type="ECO:0000256" key="4">
    <source>
        <dbReference type="ARBA" id="ARBA00022857"/>
    </source>
</evidence>
<dbReference type="GO" id="GO:0005737">
    <property type="term" value="C:cytoplasm"/>
    <property type="evidence" value="ECO:0007669"/>
    <property type="project" value="UniProtKB-SubCell"/>
</dbReference>
<evidence type="ECO:0000256" key="5">
    <source>
        <dbReference type="ARBA" id="ARBA00023002"/>
    </source>
</evidence>
<dbReference type="HAMAP" id="MF_00150">
    <property type="entry name" value="ArgC_type1"/>
    <property type="match status" value="1"/>
</dbReference>
<proteinExistence type="inferred from homology"/>
<dbReference type="InterPro" id="IPR000534">
    <property type="entry name" value="Semialdehyde_DH_NAD-bd"/>
</dbReference>
<dbReference type="GO" id="GO:0003942">
    <property type="term" value="F:N-acetyl-gamma-glutamyl-phosphate reductase activity"/>
    <property type="evidence" value="ECO:0007669"/>
    <property type="project" value="UniProtKB-UniRule"/>
</dbReference>
<dbReference type="PANTHER" id="PTHR32338:SF10">
    <property type="entry name" value="N-ACETYL-GAMMA-GLUTAMYL-PHOSPHATE REDUCTASE, CHLOROPLASTIC-RELATED"/>
    <property type="match status" value="1"/>
</dbReference>
<dbReference type="UniPathway" id="UPA00068">
    <property type="reaction ID" value="UER00108"/>
</dbReference>
<keyword evidence="7" id="KW-0963">Cytoplasm</keyword>
<dbReference type="EC" id="1.2.1.38" evidence="7"/>
<gene>
    <name evidence="7" type="primary">argC</name>
    <name evidence="9" type="ORF">SAMN06264849_10581</name>
</gene>
<dbReference type="InterPro" id="IPR058924">
    <property type="entry name" value="AGPR_dimerisation_dom"/>
</dbReference>
<dbReference type="InterPro" id="IPR036291">
    <property type="entry name" value="NAD(P)-bd_dom_sf"/>
</dbReference>
<name>A0A521D4U7_9BACL</name>
<evidence type="ECO:0000256" key="1">
    <source>
        <dbReference type="ARBA" id="ARBA00004862"/>
    </source>
</evidence>
<dbReference type="GO" id="GO:0006526">
    <property type="term" value="P:L-arginine biosynthetic process"/>
    <property type="evidence" value="ECO:0007669"/>
    <property type="project" value="UniProtKB-UniRule"/>
</dbReference>
<keyword evidence="3 7" id="KW-0028">Amino-acid biosynthesis</keyword>
<dbReference type="GO" id="GO:0070401">
    <property type="term" value="F:NADP+ binding"/>
    <property type="evidence" value="ECO:0007669"/>
    <property type="project" value="InterPro"/>
</dbReference>
<dbReference type="Pfam" id="PF01118">
    <property type="entry name" value="Semialdhyde_dh"/>
    <property type="match status" value="1"/>
</dbReference>
<accession>A0A521D4U7</accession>
<evidence type="ECO:0000259" key="8">
    <source>
        <dbReference type="SMART" id="SM00859"/>
    </source>
</evidence>
<feature type="domain" description="Semialdehyde dehydrogenase NAD-binding" evidence="8">
    <location>
        <begin position="2"/>
        <end position="139"/>
    </location>
</feature>
<comment type="function">
    <text evidence="7">Catalyzes the NADPH-dependent reduction of N-acetyl-5-glutamyl phosphate to yield N-acetyl-L-glutamate 5-semialdehyde.</text>
</comment>
<keyword evidence="4 7" id="KW-0521">NADP</keyword>
<dbReference type="FunFam" id="3.30.360.10:FF:000014">
    <property type="entry name" value="N-acetyl-gamma-glutamyl-phosphate reductase"/>
    <property type="match status" value="1"/>
</dbReference>
<protein>
    <recommendedName>
        <fullName evidence="7">N-acetyl-gamma-glutamyl-phosphate reductase</fullName>
        <shortName evidence="7">AGPR</shortName>
        <ecNumber evidence="7">1.2.1.38</ecNumber>
    </recommendedName>
    <alternativeName>
        <fullName evidence="7">N-acetyl-glutamate semialdehyde dehydrogenase</fullName>
        <shortName evidence="7">NAGSA dehydrogenase</shortName>
    </alternativeName>
</protein>
<dbReference type="PANTHER" id="PTHR32338">
    <property type="entry name" value="N-ACETYL-GAMMA-GLUTAMYL-PHOSPHATE REDUCTASE, CHLOROPLASTIC-RELATED-RELATED"/>
    <property type="match status" value="1"/>
</dbReference>
<dbReference type="SMART" id="SM00859">
    <property type="entry name" value="Semialdhyde_dh"/>
    <property type="match status" value="1"/>
</dbReference>
<evidence type="ECO:0000256" key="7">
    <source>
        <dbReference type="HAMAP-Rule" id="MF_00150"/>
    </source>
</evidence>
<keyword evidence="5 7" id="KW-0560">Oxidoreductase</keyword>
<evidence type="ECO:0000256" key="6">
    <source>
        <dbReference type="ARBA" id="ARBA00050557"/>
    </source>
</evidence>
<dbReference type="RefSeq" id="WP_142505416.1">
    <property type="nucleotide sequence ID" value="NZ_FXTI01000005.1"/>
</dbReference>
<comment type="catalytic activity">
    <reaction evidence="6 7">
        <text>N-acetyl-L-glutamate 5-semialdehyde + phosphate + NADP(+) = N-acetyl-L-glutamyl 5-phosphate + NADPH + H(+)</text>
        <dbReference type="Rhea" id="RHEA:21588"/>
        <dbReference type="ChEBI" id="CHEBI:15378"/>
        <dbReference type="ChEBI" id="CHEBI:29123"/>
        <dbReference type="ChEBI" id="CHEBI:43474"/>
        <dbReference type="ChEBI" id="CHEBI:57783"/>
        <dbReference type="ChEBI" id="CHEBI:57936"/>
        <dbReference type="ChEBI" id="CHEBI:58349"/>
        <dbReference type="EC" id="1.2.1.38"/>
    </reaction>
</comment>
<evidence type="ECO:0000256" key="2">
    <source>
        <dbReference type="ARBA" id="ARBA00022571"/>
    </source>
</evidence>
<evidence type="ECO:0000313" key="9">
    <source>
        <dbReference type="EMBL" id="SMO66121.1"/>
    </source>
</evidence>
<comment type="subcellular location">
    <subcellularLocation>
        <location evidence="7">Cytoplasm</location>
    </subcellularLocation>
</comment>
<dbReference type="Proteomes" id="UP000315636">
    <property type="component" value="Unassembled WGS sequence"/>
</dbReference>
<evidence type="ECO:0000313" key="10">
    <source>
        <dbReference type="Proteomes" id="UP000315636"/>
    </source>
</evidence>
<feature type="active site" evidence="7">
    <location>
        <position position="147"/>
    </location>
</feature>
<comment type="similarity">
    <text evidence="7">Belongs to the NAGSA dehydrogenase family. Type 1 subfamily.</text>
</comment>
<keyword evidence="10" id="KW-1185">Reference proteome</keyword>
<dbReference type="CDD" id="cd17895">
    <property type="entry name" value="AGPR_1_N"/>
    <property type="match status" value="1"/>
</dbReference>
<evidence type="ECO:0000256" key="3">
    <source>
        <dbReference type="ARBA" id="ARBA00022605"/>
    </source>
</evidence>
<dbReference type="NCBIfam" id="TIGR01850">
    <property type="entry name" value="argC"/>
    <property type="match status" value="1"/>
</dbReference>
<dbReference type="OrthoDB" id="9801289at2"/>
<organism evidence="9 10">
    <name type="scientific">Melghirimyces algeriensis</name>
    <dbReference type="NCBI Taxonomy" id="910412"/>
    <lineage>
        <taxon>Bacteria</taxon>
        <taxon>Bacillati</taxon>
        <taxon>Bacillota</taxon>
        <taxon>Bacilli</taxon>
        <taxon>Bacillales</taxon>
        <taxon>Thermoactinomycetaceae</taxon>
        <taxon>Melghirimyces</taxon>
    </lineage>
</organism>
<dbReference type="InterPro" id="IPR000706">
    <property type="entry name" value="AGPR_type-1"/>
</dbReference>
<reference evidence="9 10" key="1">
    <citation type="submission" date="2017-05" db="EMBL/GenBank/DDBJ databases">
        <authorList>
            <person name="Varghese N."/>
            <person name="Submissions S."/>
        </authorList>
    </citation>
    <scope>NUCLEOTIDE SEQUENCE [LARGE SCALE GENOMIC DNA]</scope>
    <source>
        <strain evidence="9 10">DSM 45474</strain>
    </source>
</reference>